<comment type="caution">
    <text evidence="1">The sequence shown here is derived from an EMBL/GenBank/DDBJ whole genome shotgun (WGS) entry which is preliminary data.</text>
</comment>
<protein>
    <submittedName>
        <fullName evidence="1">Prophage CP4-57 regulatory protein (AlpA)</fullName>
    </submittedName>
</protein>
<dbReference type="AlphaFoldDB" id="A0A150HU75"/>
<organism evidence="1 2">
    <name type="scientific">Acinetobacter venetianus</name>
    <dbReference type="NCBI Taxonomy" id="52133"/>
    <lineage>
        <taxon>Bacteria</taxon>
        <taxon>Pseudomonadati</taxon>
        <taxon>Pseudomonadota</taxon>
        <taxon>Gammaproteobacteria</taxon>
        <taxon>Moraxellales</taxon>
        <taxon>Moraxellaceae</taxon>
        <taxon>Acinetobacter</taxon>
    </lineage>
</organism>
<dbReference type="Proteomes" id="UP000075544">
    <property type="component" value="Unassembled WGS sequence"/>
</dbReference>
<dbReference type="RefSeq" id="WP_061524843.1">
    <property type="nucleotide sequence ID" value="NZ_JBATUC010000041.1"/>
</dbReference>
<dbReference type="Pfam" id="PF05930">
    <property type="entry name" value="Phage_AlpA"/>
    <property type="match status" value="1"/>
</dbReference>
<dbReference type="PANTHER" id="PTHR36154">
    <property type="entry name" value="DNA-BINDING TRANSCRIPTIONAL ACTIVATOR ALPA"/>
    <property type="match status" value="1"/>
</dbReference>
<dbReference type="PANTHER" id="PTHR36154:SF1">
    <property type="entry name" value="DNA-BINDING TRANSCRIPTIONAL ACTIVATOR ALPA"/>
    <property type="match status" value="1"/>
</dbReference>
<dbReference type="PATRIC" id="fig|52133.19.peg.1955"/>
<accession>A0A150HU75</accession>
<proteinExistence type="predicted"/>
<evidence type="ECO:0000313" key="1">
    <source>
        <dbReference type="EMBL" id="KXZ70249.1"/>
    </source>
</evidence>
<dbReference type="InterPro" id="IPR052931">
    <property type="entry name" value="Prophage_regulatory_activator"/>
</dbReference>
<dbReference type="InterPro" id="IPR010260">
    <property type="entry name" value="AlpA"/>
</dbReference>
<reference evidence="1 2" key="1">
    <citation type="journal article" date="2016" name="Sci. Rep.">
        <title>Genomic and phenotypic characterization of the species Acinetobacter venetianus.</title>
        <authorList>
            <person name="Fondi M."/>
            <person name="Maida I."/>
            <person name="Perrin E."/>
            <person name="Orlandini V."/>
            <person name="La Torre L."/>
            <person name="Bosi E."/>
            <person name="Negroni A."/>
            <person name="Zanaroli G."/>
            <person name="Fava F."/>
            <person name="Decorosi F."/>
            <person name="Giovannetti L."/>
            <person name="Viti C."/>
            <person name="Vaneechoutte M."/>
            <person name="Dijkshoorn L."/>
            <person name="Fani R."/>
        </authorList>
    </citation>
    <scope>NUCLEOTIDE SEQUENCE [LARGE SCALE GENOMIC DNA]</scope>
    <source>
        <strain evidence="1 2">LUH13518</strain>
    </source>
</reference>
<dbReference type="Gene3D" id="1.10.238.160">
    <property type="match status" value="1"/>
</dbReference>
<evidence type="ECO:0000313" key="2">
    <source>
        <dbReference type="Proteomes" id="UP000075544"/>
    </source>
</evidence>
<name>A0A150HU75_9GAMM</name>
<sequence length="73" mass="8669">MNITPSQYQMLKRPELEQLTGLSRSSIYDRLDHKSKRYDPTFPKPVKLGYATRWRLTEIQGWIESKASIRNQD</sequence>
<gene>
    <name evidence="1" type="ORF">AVENLUH13518_01928</name>
</gene>
<dbReference type="EMBL" id="JRHX01000059">
    <property type="protein sequence ID" value="KXZ70249.1"/>
    <property type="molecule type" value="Genomic_DNA"/>
</dbReference>